<accession>A0ABQ3VEW8</accession>
<dbReference type="SUPFAM" id="SSF51905">
    <property type="entry name" value="FAD/NAD(P)-binding domain"/>
    <property type="match status" value="1"/>
</dbReference>
<gene>
    <name evidence="4" type="ORF">KSZ_27130</name>
</gene>
<dbReference type="PANTHER" id="PTHR13789:SF309">
    <property type="entry name" value="PUTATIVE (AFU_ORTHOLOGUE AFUA_6G14510)-RELATED"/>
    <property type="match status" value="1"/>
</dbReference>
<dbReference type="PANTHER" id="PTHR13789">
    <property type="entry name" value="MONOOXYGENASE"/>
    <property type="match status" value="1"/>
</dbReference>
<dbReference type="Pfam" id="PF01494">
    <property type="entry name" value="FAD_binding_3"/>
    <property type="match status" value="1"/>
</dbReference>
<dbReference type="InterPro" id="IPR050493">
    <property type="entry name" value="FAD-dep_Monooxygenase_BioMet"/>
</dbReference>
<dbReference type="Proteomes" id="UP000635565">
    <property type="component" value="Unassembled WGS sequence"/>
</dbReference>
<comment type="caution">
    <text evidence="4">The sequence shown here is derived from an EMBL/GenBank/DDBJ whole genome shotgun (WGS) entry which is preliminary data.</text>
</comment>
<keyword evidence="2" id="KW-0503">Monooxygenase</keyword>
<evidence type="ECO:0000256" key="2">
    <source>
        <dbReference type="ARBA" id="ARBA00023033"/>
    </source>
</evidence>
<dbReference type="EMBL" id="BNJJ01000007">
    <property type="protein sequence ID" value="GHO84707.1"/>
    <property type="molecule type" value="Genomic_DNA"/>
</dbReference>
<feature type="domain" description="FAD-binding" evidence="3">
    <location>
        <begin position="9"/>
        <end position="352"/>
    </location>
</feature>
<evidence type="ECO:0000259" key="3">
    <source>
        <dbReference type="Pfam" id="PF01494"/>
    </source>
</evidence>
<dbReference type="InterPro" id="IPR036188">
    <property type="entry name" value="FAD/NAD-bd_sf"/>
</dbReference>
<dbReference type="Gene3D" id="3.50.50.60">
    <property type="entry name" value="FAD/NAD(P)-binding domain"/>
    <property type="match status" value="1"/>
</dbReference>
<organism evidence="4 5">
    <name type="scientific">Dictyobacter formicarum</name>
    <dbReference type="NCBI Taxonomy" id="2778368"/>
    <lineage>
        <taxon>Bacteria</taxon>
        <taxon>Bacillati</taxon>
        <taxon>Chloroflexota</taxon>
        <taxon>Ktedonobacteria</taxon>
        <taxon>Ktedonobacterales</taxon>
        <taxon>Dictyobacteraceae</taxon>
        <taxon>Dictyobacter</taxon>
    </lineage>
</organism>
<evidence type="ECO:0000313" key="4">
    <source>
        <dbReference type="EMBL" id="GHO84707.1"/>
    </source>
</evidence>
<proteinExistence type="predicted"/>
<dbReference type="PRINTS" id="PR00420">
    <property type="entry name" value="RNGMNOXGNASE"/>
</dbReference>
<name>A0ABQ3VEW8_9CHLR</name>
<dbReference type="RefSeq" id="WP_201362341.1">
    <property type="nucleotide sequence ID" value="NZ_BNJJ01000007.1"/>
</dbReference>
<keyword evidence="5" id="KW-1185">Reference proteome</keyword>
<reference evidence="4 5" key="1">
    <citation type="journal article" date="2021" name="Int. J. Syst. Evol. Microbiol.">
        <title>Reticulibacter mediterranei gen. nov., sp. nov., within the new family Reticulibacteraceae fam. nov., and Ktedonospora formicarum gen. nov., sp. nov., Ktedonobacter robiniae sp. nov., Dictyobacter formicarum sp. nov. and Dictyobacter arantiisoli sp. nov., belonging to the class Ktedonobacteria.</title>
        <authorList>
            <person name="Yabe S."/>
            <person name="Zheng Y."/>
            <person name="Wang C.M."/>
            <person name="Sakai Y."/>
            <person name="Abe K."/>
            <person name="Yokota A."/>
            <person name="Donadio S."/>
            <person name="Cavaletti L."/>
            <person name="Monciardini P."/>
        </authorList>
    </citation>
    <scope>NUCLEOTIDE SEQUENCE [LARGE SCALE GENOMIC DNA]</scope>
    <source>
        <strain evidence="4 5">SOSP1-9</strain>
    </source>
</reference>
<keyword evidence="1" id="KW-0560">Oxidoreductase</keyword>
<sequence length="410" mass="44769">MTNPIGKRALIIGGGIAGPAVALALQRVGIGSTIYEARPHAEENKGAFLTVARNGVYALRTLDTFETVMERGFWVSRMGIYSGSGKRLGEMGSNAEGIALERGQLASALCDEAVRRGIPLEMGKRFRSCQTTPEGVTVHFEDGTTASGDLLVGADGIHSRVRQVIDAGAPTPQLVGLIGTGGWVSAQRVPNINASSDTFTFILGKRAFFGWIASPSGEIYWFANIPSSLYANEMEEQRLVSVSRQEWKQRLLDLFAQDATPAVEIIRSTAEEHGFTPSLLNMLPQVPCWHRDAMVLVGDAAHAASPTSGQSASLALEDSITLAKALRDVPDTQHALSMYEATRRPRVEKVAKLARRANMTKVAGPMVRGIQDLLMPLVFKYLVHPEAEAWLYHYQIDWDEQAHPTERMRS</sequence>
<protein>
    <submittedName>
        <fullName evidence="4">FAD-dependent oxidoreductase</fullName>
    </submittedName>
</protein>
<dbReference type="InterPro" id="IPR002938">
    <property type="entry name" value="FAD-bd"/>
</dbReference>
<evidence type="ECO:0000256" key="1">
    <source>
        <dbReference type="ARBA" id="ARBA00023002"/>
    </source>
</evidence>
<evidence type="ECO:0000313" key="5">
    <source>
        <dbReference type="Proteomes" id="UP000635565"/>
    </source>
</evidence>